<evidence type="ECO:0000256" key="1">
    <source>
        <dbReference type="ARBA" id="ARBA00004613"/>
    </source>
</evidence>
<keyword evidence="8" id="KW-0497">Mitogen</keyword>
<dbReference type="SUPFAM" id="SSF57190">
    <property type="entry name" value="Colipase-like"/>
    <property type="match status" value="2"/>
</dbReference>
<keyword evidence="5" id="KW-0732">Signal</keyword>
<dbReference type="PANTHER" id="PTHR18821">
    <property type="entry name" value="PROKINETICIN"/>
    <property type="match status" value="1"/>
</dbReference>
<protein>
    <recommendedName>
        <fullName evidence="9">Prokineticin-1</fullName>
    </recommendedName>
    <alternativeName>
        <fullName evidence="10">Endocrine-gland-derived vascular endothelial growth factor</fullName>
    </alternativeName>
</protein>
<dbReference type="Ensembl" id="ENSOANT00000049685.1">
    <property type="protein sequence ID" value="ENSOANP00000042056.1"/>
    <property type="gene ID" value="ENSOANG00000038522.1"/>
</dbReference>
<keyword evidence="4" id="KW-0037">Angiogenesis</keyword>
<dbReference type="InterPro" id="IPR009523">
    <property type="entry name" value="Prokineticin"/>
</dbReference>
<proteinExistence type="inferred from homology"/>
<dbReference type="AlphaFoldDB" id="A0A6I8NMU3"/>
<evidence type="ECO:0000256" key="11">
    <source>
        <dbReference type="SAM" id="MobiDB-lite"/>
    </source>
</evidence>
<keyword evidence="7" id="KW-1015">Disulfide bond</keyword>
<reference evidence="13" key="3">
    <citation type="submission" date="2025-09" db="UniProtKB">
        <authorList>
            <consortium name="Ensembl"/>
        </authorList>
    </citation>
    <scope>IDENTIFICATION</scope>
    <source>
        <strain evidence="13">Glennie</strain>
    </source>
</reference>
<reference evidence="13" key="2">
    <citation type="submission" date="2025-08" db="UniProtKB">
        <authorList>
            <consortium name="Ensembl"/>
        </authorList>
    </citation>
    <scope>IDENTIFICATION</scope>
    <source>
        <strain evidence="13">Glennie</strain>
    </source>
</reference>
<dbReference type="GO" id="GO:0051781">
    <property type="term" value="P:positive regulation of cell division"/>
    <property type="evidence" value="ECO:0007669"/>
    <property type="project" value="UniProtKB-KW"/>
</dbReference>
<comment type="subcellular location">
    <subcellularLocation>
        <location evidence="1">Secreted</location>
    </subcellularLocation>
</comment>
<evidence type="ECO:0000256" key="5">
    <source>
        <dbReference type="ARBA" id="ARBA00022729"/>
    </source>
</evidence>
<dbReference type="GO" id="GO:0008083">
    <property type="term" value="F:growth factor activity"/>
    <property type="evidence" value="ECO:0007669"/>
    <property type="project" value="UniProtKB-KW"/>
</dbReference>
<dbReference type="GO" id="GO:0001525">
    <property type="term" value="P:angiogenesis"/>
    <property type="evidence" value="ECO:0007669"/>
    <property type="project" value="UniProtKB-KW"/>
</dbReference>
<keyword evidence="6" id="KW-0339">Growth factor</keyword>
<dbReference type="Proteomes" id="UP000002279">
    <property type="component" value="Chromosome 7"/>
</dbReference>
<sequence length="131" mass="14906">MCWEFGSMILMSPFTHQHRKDQPQIGTGETGKEDGVGHEEWERCGERTKQACERDVQCGAGTCCAISLWLRGLRMCTPLGQEGDECHPVSHKVPFFGKRQHHTCPCLPNLLCSKFLDGRYRCSVDFKNIDF</sequence>
<evidence type="ECO:0000259" key="12">
    <source>
        <dbReference type="Pfam" id="PF06607"/>
    </source>
</evidence>
<dbReference type="GO" id="GO:0005576">
    <property type="term" value="C:extracellular region"/>
    <property type="evidence" value="ECO:0007669"/>
    <property type="project" value="UniProtKB-SubCell"/>
</dbReference>
<dbReference type="Bgee" id="ENSOANG00000038522">
    <property type="expression patterns" value="Expressed in testis and 5 other cell types or tissues"/>
</dbReference>
<feature type="region of interest" description="Disordered" evidence="11">
    <location>
        <begin position="17"/>
        <end position="38"/>
    </location>
</feature>
<evidence type="ECO:0000313" key="13">
    <source>
        <dbReference type="Ensembl" id="ENSOANP00000042056.1"/>
    </source>
</evidence>
<dbReference type="FunFam" id="2.10.80.10:FF:000004">
    <property type="entry name" value="Prokineticin 1"/>
    <property type="match status" value="1"/>
</dbReference>
<reference evidence="13 14" key="1">
    <citation type="journal article" date="2008" name="Nature">
        <title>Genome analysis of the platypus reveals unique signatures of evolution.</title>
        <authorList>
            <person name="Warren W.C."/>
            <person name="Hillier L.W."/>
            <person name="Marshall Graves J.A."/>
            <person name="Birney E."/>
            <person name="Ponting C.P."/>
            <person name="Grutzner F."/>
            <person name="Belov K."/>
            <person name="Miller W."/>
            <person name="Clarke L."/>
            <person name="Chinwalla A.T."/>
            <person name="Yang S.P."/>
            <person name="Heger A."/>
            <person name="Locke D.P."/>
            <person name="Miethke P."/>
            <person name="Waters P.D."/>
            <person name="Veyrunes F."/>
            <person name="Fulton L."/>
            <person name="Fulton B."/>
            <person name="Graves T."/>
            <person name="Wallis J."/>
            <person name="Puente X.S."/>
            <person name="Lopez-Otin C."/>
            <person name="Ordonez G.R."/>
            <person name="Eichler E.E."/>
            <person name="Chen L."/>
            <person name="Cheng Z."/>
            <person name="Deakin J.E."/>
            <person name="Alsop A."/>
            <person name="Thompson K."/>
            <person name="Kirby P."/>
            <person name="Papenfuss A.T."/>
            <person name="Wakefield M.J."/>
            <person name="Olender T."/>
            <person name="Lancet D."/>
            <person name="Huttley G.A."/>
            <person name="Smit A.F."/>
            <person name="Pask A."/>
            <person name="Temple-Smith P."/>
            <person name="Batzer M.A."/>
            <person name="Walker J.A."/>
            <person name="Konkel M.K."/>
            <person name="Harris R.S."/>
            <person name="Whittington C.M."/>
            <person name="Wong E.S."/>
            <person name="Gemmell N.J."/>
            <person name="Buschiazzo E."/>
            <person name="Vargas Jentzsch I.M."/>
            <person name="Merkel A."/>
            <person name="Schmitz J."/>
            <person name="Zemann A."/>
            <person name="Churakov G."/>
            <person name="Kriegs J.O."/>
            <person name="Brosius J."/>
            <person name="Murchison E.P."/>
            <person name="Sachidanandam R."/>
            <person name="Smith C."/>
            <person name="Hannon G.J."/>
            <person name="Tsend-Ayush E."/>
            <person name="McMillan D."/>
            <person name="Attenborough R."/>
            <person name="Rens W."/>
            <person name="Ferguson-Smith M."/>
            <person name="Lefevre C.M."/>
            <person name="Sharp J.A."/>
            <person name="Nicholas K.R."/>
            <person name="Ray D.A."/>
            <person name="Kube M."/>
            <person name="Reinhardt R."/>
            <person name="Pringle T.H."/>
            <person name="Taylor J."/>
            <person name="Jones R.C."/>
            <person name="Nixon B."/>
            <person name="Dacheux J.L."/>
            <person name="Niwa H."/>
            <person name="Sekita Y."/>
            <person name="Huang X."/>
            <person name="Stark A."/>
            <person name="Kheradpour P."/>
            <person name="Kellis M."/>
            <person name="Flicek P."/>
            <person name="Chen Y."/>
            <person name="Webber C."/>
            <person name="Hardison R."/>
            <person name="Nelson J."/>
            <person name="Hallsworth-Pepin K."/>
            <person name="Delehaunty K."/>
            <person name="Markovic C."/>
            <person name="Minx P."/>
            <person name="Feng Y."/>
            <person name="Kremitzki C."/>
            <person name="Mitreva M."/>
            <person name="Glasscock J."/>
            <person name="Wylie T."/>
            <person name="Wohldmann P."/>
            <person name="Thiru P."/>
            <person name="Nhan M.N."/>
            <person name="Pohl C.S."/>
            <person name="Smith S.M."/>
            <person name="Hou S."/>
            <person name="Nefedov M."/>
            <person name="de Jong P.J."/>
            <person name="Renfree M.B."/>
            <person name="Mardis E.R."/>
            <person name="Wilson R.K."/>
        </authorList>
    </citation>
    <scope>NUCLEOTIDE SEQUENCE [LARGE SCALE GENOMIC DNA]</scope>
    <source>
        <strain evidence="13 14">Glennie</strain>
    </source>
</reference>
<evidence type="ECO:0000256" key="10">
    <source>
        <dbReference type="ARBA" id="ARBA00081306"/>
    </source>
</evidence>
<keyword evidence="14" id="KW-1185">Reference proteome</keyword>
<evidence type="ECO:0000256" key="7">
    <source>
        <dbReference type="ARBA" id="ARBA00023157"/>
    </source>
</evidence>
<organism evidence="13 14">
    <name type="scientific">Ornithorhynchus anatinus</name>
    <name type="common">Duckbill platypus</name>
    <dbReference type="NCBI Taxonomy" id="9258"/>
    <lineage>
        <taxon>Eukaryota</taxon>
        <taxon>Metazoa</taxon>
        <taxon>Chordata</taxon>
        <taxon>Craniata</taxon>
        <taxon>Vertebrata</taxon>
        <taxon>Euteleostomi</taxon>
        <taxon>Mammalia</taxon>
        <taxon>Monotremata</taxon>
        <taxon>Ornithorhynchidae</taxon>
        <taxon>Ornithorhynchus</taxon>
    </lineage>
</organism>
<evidence type="ECO:0000256" key="9">
    <source>
        <dbReference type="ARBA" id="ARBA00069277"/>
    </source>
</evidence>
<feature type="domain" description="Prokineticin" evidence="12">
    <location>
        <begin position="50"/>
        <end position="123"/>
    </location>
</feature>
<dbReference type="GeneTree" id="ENSGT00940000161331"/>
<comment type="similarity">
    <text evidence="2">Belongs to the AVIT (prokineticin) family.</text>
</comment>
<dbReference type="Pfam" id="PF06607">
    <property type="entry name" value="Prokineticin"/>
    <property type="match status" value="1"/>
</dbReference>
<evidence type="ECO:0000256" key="2">
    <source>
        <dbReference type="ARBA" id="ARBA00006999"/>
    </source>
</evidence>
<dbReference type="InterPro" id="IPR023569">
    <property type="entry name" value="Prokineticin_domain"/>
</dbReference>
<evidence type="ECO:0000256" key="8">
    <source>
        <dbReference type="ARBA" id="ARBA00023246"/>
    </source>
</evidence>
<evidence type="ECO:0000256" key="3">
    <source>
        <dbReference type="ARBA" id="ARBA00022525"/>
    </source>
</evidence>
<dbReference type="Gene3D" id="2.10.80.10">
    <property type="entry name" value="Lipase, subunit A"/>
    <property type="match status" value="1"/>
</dbReference>
<evidence type="ECO:0000256" key="4">
    <source>
        <dbReference type="ARBA" id="ARBA00022657"/>
    </source>
</evidence>
<evidence type="ECO:0000256" key="6">
    <source>
        <dbReference type="ARBA" id="ARBA00023030"/>
    </source>
</evidence>
<dbReference type="PANTHER" id="PTHR18821:SF7">
    <property type="entry name" value="PROKINETICIN-1"/>
    <property type="match status" value="1"/>
</dbReference>
<evidence type="ECO:0000313" key="14">
    <source>
        <dbReference type="Proteomes" id="UP000002279"/>
    </source>
</evidence>
<accession>A0A6I8NMU3</accession>
<gene>
    <name evidence="13" type="primary">PROK1</name>
</gene>
<keyword evidence="3" id="KW-0964">Secreted</keyword>
<name>A0A6I8NMU3_ORNAN</name>